<organism evidence="1">
    <name type="scientific">Anopheles marajoara</name>
    <dbReference type="NCBI Taxonomy" id="58244"/>
    <lineage>
        <taxon>Eukaryota</taxon>
        <taxon>Metazoa</taxon>
        <taxon>Ecdysozoa</taxon>
        <taxon>Arthropoda</taxon>
        <taxon>Hexapoda</taxon>
        <taxon>Insecta</taxon>
        <taxon>Pterygota</taxon>
        <taxon>Neoptera</taxon>
        <taxon>Endopterygota</taxon>
        <taxon>Diptera</taxon>
        <taxon>Nematocera</taxon>
        <taxon>Culicoidea</taxon>
        <taxon>Culicidae</taxon>
        <taxon>Anophelinae</taxon>
        <taxon>Anopheles</taxon>
    </lineage>
</organism>
<sequence length="71" mass="6596">MAFTPALALPAVASVSIRSTRGPPEAAIASRAAAAASGGPGTLPSPVPGVGCLLIGELDGELAAAAAAIAC</sequence>
<dbReference type="AlphaFoldDB" id="A0A2M4CE08"/>
<protein>
    <submittedName>
        <fullName evidence="1">Putative secreted protein</fullName>
    </submittedName>
</protein>
<dbReference type="EMBL" id="GGFJ01014403">
    <property type="protein sequence ID" value="MBW63544.1"/>
    <property type="molecule type" value="Transcribed_RNA"/>
</dbReference>
<proteinExistence type="predicted"/>
<accession>A0A2M4CE08</accession>
<name>A0A2M4CE08_9DIPT</name>
<reference evidence="1" key="1">
    <citation type="submission" date="2018-01" db="EMBL/GenBank/DDBJ databases">
        <title>An insight into the sialome of Amazonian anophelines.</title>
        <authorList>
            <person name="Ribeiro J.M."/>
            <person name="Scarpassa V."/>
            <person name="Calvo E."/>
        </authorList>
    </citation>
    <scope>NUCLEOTIDE SEQUENCE</scope>
    <source>
        <tissue evidence="1">Salivary glands</tissue>
    </source>
</reference>
<evidence type="ECO:0000313" key="1">
    <source>
        <dbReference type="EMBL" id="MBW63544.1"/>
    </source>
</evidence>